<dbReference type="CDD" id="cd06664">
    <property type="entry name" value="IscU_like"/>
    <property type="match status" value="1"/>
</dbReference>
<proteinExistence type="predicted"/>
<protein>
    <submittedName>
        <fullName evidence="3">Nitrogen fixation protein NifU</fullName>
    </submittedName>
</protein>
<dbReference type="GO" id="GO:0016226">
    <property type="term" value="P:iron-sulfur cluster assembly"/>
    <property type="evidence" value="ECO:0007669"/>
    <property type="project" value="InterPro"/>
</dbReference>
<dbReference type="InterPro" id="IPR002871">
    <property type="entry name" value="NIF_FeS_clus_asmbl_NifU_N"/>
</dbReference>
<evidence type="ECO:0000313" key="4">
    <source>
        <dbReference type="Proteomes" id="UP000183788"/>
    </source>
</evidence>
<reference evidence="3 4" key="1">
    <citation type="submission" date="2016-11" db="EMBL/GenBank/DDBJ databases">
        <authorList>
            <person name="Jaros S."/>
            <person name="Januszkiewicz K."/>
            <person name="Wedrychowicz H."/>
        </authorList>
    </citation>
    <scope>NUCLEOTIDE SEQUENCE [LARGE SCALE GENOMIC DNA]</scope>
    <source>
        <strain evidence="3 4">DSM 784</strain>
    </source>
</reference>
<dbReference type="Gene3D" id="3.90.1010.10">
    <property type="match status" value="1"/>
</dbReference>
<dbReference type="SUPFAM" id="SSF82649">
    <property type="entry name" value="SufE/NifU"/>
    <property type="match status" value="1"/>
</dbReference>
<dbReference type="Pfam" id="PF01592">
    <property type="entry name" value="NifU_N"/>
    <property type="match status" value="1"/>
</dbReference>
<dbReference type="STRING" id="1004.SAMN05661012_05285"/>
<evidence type="ECO:0000256" key="1">
    <source>
        <dbReference type="SAM" id="MobiDB-lite"/>
    </source>
</evidence>
<dbReference type="EMBL" id="FPIZ01000021">
    <property type="protein sequence ID" value="SFW82671.1"/>
    <property type="molecule type" value="Genomic_DNA"/>
</dbReference>
<feature type="domain" description="NIF system FeS cluster assembly NifU N-terminal" evidence="2">
    <location>
        <begin position="5"/>
        <end position="129"/>
    </location>
</feature>
<gene>
    <name evidence="3" type="ORF">SAMN05661012_05285</name>
</gene>
<dbReference type="GO" id="GO:0005506">
    <property type="term" value="F:iron ion binding"/>
    <property type="evidence" value="ECO:0007669"/>
    <property type="project" value="InterPro"/>
</dbReference>
<name>A0A1K1SF25_9BACT</name>
<evidence type="ECO:0000259" key="2">
    <source>
        <dbReference type="Pfam" id="PF01592"/>
    </source>
</evidence>
<accession>A0A1K1SF25</accession>
<organism evidence="3 4">
    <name type="scientific">Chitinophaga sancti</name>
    <dbReference type="NCBI Taxonomy" id="1004"/>
    <lineage>
        <taxon>Bacteria</taxon>
        <taxon>Pseudomonadati</taxon>
        <taxon>Bacteroidota</taxon>
        <taxon>Chitinophagia</taxon>
        <taxon>Chitinophagales</taxon>
        <taxon>Chitinophagaceae</taxon>
        <taxon>Chitinophaga</taxon>
    </lineage>
</organism>
<evidence type="ECO:0000313" key="3">
    <source>
        <dbReference type="EMBL" id="SFW82671.1"/>
    </source>
</evidence>
<dbReference type="GO" id="GO:0051536">
    <property type="term" value="F:iron-sulfur cluster binding"/>
    <property type="evidence" value="ECO:0007669"/>
    <property type="project" value="InterPro"/>
</dbReference>
<feature type="compositionally biased region" description="Acidic residues" evidence="1">
    <location>
        <begin position="133"/>
        <end position="149"/>
    </location>
</feature>
<dbReference type="Proteomes" id="UP000183788">
    <property type="component" value="Unassembled WGS sequence"/>
</dbReference>
<dbReference type="PANTHER" id="PTHR10093">
    <property type="entry name" value="IRON-SULFUR CLUSTER ASSEMBLY ENZYME NIFU HOMOLOG"/>
    <property type="match status" value="1"/>
</dbReference>
<feature type="region of interest" description="Disordered" evidence="1">
    <location>
        <begin position="130"/>
        <end position="149"/>
    </location>
</feature>
<dbReference type="AlphaFoldDB" id="A0A1K1SF25"/>
<sequence length="149" mass="16843">MLMSYAERVLEYYNNPRNAGTLDKNSQHVGTGLVHVSEYVDVVRFQVEVNPVTHVIRDARFKTFGCGSAIACSSIATEWIKGKTIEEAFRLDHMEIVEALSLPPSKIHSAILTEDAVRAAINDYRTKNGMEPAVEEYDEEPADYYDERD</sequence>